<dbReference type="Gene3D" id="3.40.1650.10">
    <property type="entry name" value="RbsD-like domain"/>
    <property type="match status" value="1"/>
</dbReference>
<dbReference type="KEGG" id="hpar:AL518_14805"/>
<dbReference type="OrthoDB" id="9805009at2"/>
<evidence type="ECO:0000313" key="5">
    <source>
        <dbReference type="Proteomes" id="UP000218796"/>
    </source>
</evidence>
<dbReference type="EMBL" id="NQMS01000002">
    <property type="protein sequence ID" value="PAV97726.1"/>
    <property type="molecule type" value="Genomic_DNA"/>
</dbReference>
<comment type="caution">
    <text evidence="4">The sequence shown here is derived from an EMBL/GenBank/DDBJ whole genome shotgun (WGS) entry which is preliminary data.</text>
</comment>
<keyword evidence="5" id="KW-1185">Reference proteome</keyword>
<dbReference type="PANTHER" id="PTHR31690:SF4">
    <property type="entry name" value="FUCOSE MUTAROTASE"/>
    <property type="match status" value="1"/>
</dbReference>
<proteinExistence type="predicted"/>
<accession>A0A2A2MFT1</accession>
<dbReference type="InterPro" id="IPR007721">
    <property type="entry name" value="RbsD_FucU"/>
</dbReference>
<dbReference type="AlphaFoldDB" id="A0A2A2MFT1"/>
<evidence type="ECO:0000256" key="3">
    <source>
        <dbReference type="ARBA" id="ARBA00036324"/>
    </source>
</evidence>
<organism evidence="4 5">
    <name type="scientific">Hafnia paralvei</name>
    <dbReference type="NCBI Taxonomy" id="546367"/>
    <lineage>
        <taxon>Bacteria</taxon>
        <taxon>Pseudomonadati</taxon>
        <taxon>Pseudomonadota</taxon>
        <taxon>Gammaproteobacteria</taxon>
        <taxon>Enterobacterales</taxon>
        <taxon>Hafniaceae</taxon>
        <taxon>Hafnia</taxon>
    </lineage>
</organism>
<protein>
    <submittedName>
        <fullName evidence="4">RbsD/FucU transporter</fullName>
    </submittedName>
</protein>
<keyword evidence="2" id="KW-0413">Isomerase</keyword>
<dbReference type="InterPro" id="IPR023750">
    <property type="entry name" value="RbsD-like_sf"/>
</dbReference>
<sequence>MIKSELIHPELLCSLAKCGHKTQVLIADSNYSVITNAPRQATVIYLNLTPGVIPATLILEKILTSINVEKAVLMAYPSDFINTIESEYRQILPENCPIEYLPRQDFYNQVKSDQTLLVIASGEQRRFGNLLLTIAPVL</sequence>
<name>A0A2A2MFT1_9GAMM</name>
<reference evidence="4 5" key="1">
    <citation type="submission" date="2017-08" db="EMBL/GenBank/DDBJ databases">
        <title>Draft Genome Sequence of Hafnia alvei CITHA-6 Isolated from Raw Bovine Milk.</title>
        <authorList>
            <person name="Culligan E.P."/>
            <person name="Mcsweeney A."/>
            <person name="O'Doherty C."/>
            <person name="Gleeson E."/>
            <person name="O'Riordan D."/>
            <person name="Sleator R.D."/>
        </authorList>
    </citation>
    <scope>NUCLEOTIDE SEQUENCE [LARGE SCALE GENOMIC DNA]</scope>
    <source>
        <strain evidence="4 5">CITHA-6</strain>
    </source>
</reference>
<evidence type="ECO:0000313" key="4">
    <source>
        <dbReference type="EMBL" id="PAV97726.1"/>
    </source>
</evidence>
<dbReference type="SUPFAM" id="SSF102546">
    <property type="entry name" value="RbsD-like"/>
    <property type="match status" value="1"/>
</dbReference>
<dbReference type="InterPro" id="IPR050443">
    <property type="entry name" value="RbsD/FucU_mutarotase"/>
</dbReference>
<dbReference type="GO" id="GO:0006004">
    <property type="term" value="P:fucose metabolic process"/>
    <property type="evidence" value="ECO:0007669"/>
    <property type="project" value="TreeGrafter"/>
</dbReference>
<dbReference type="Pfam" id="PF05025">
    <property type="entry name" value="RbsD_FucU"/>
    <property type="match status" value="1"/>
</dbReference>
<dbReference type="GO" id="GO:0036373">
    <property type="term" value="F:L-fucose mutarotase activity"/>
    <property type="evidence" value="ECO:0007669"/>
    <property type="project" value="UniProtKB-EC"/>
</dbReference>
<comment type="catalytic activity">
    <reaction evidence="3">
        <text>alpha-L-fucose = beta-L-fucose</text>
        <dbReference type="Rhea" id="RHEA:25580"/>
        <dbReference type="ChEBI" id="CHEBI:42548"/>
        <dbReference type="ChEBI" id="CHEBI:42589"/>
        <dbReference type="EC" id="5.1.3.29"/>
    </reaction>
</comment>
<comment type="catalytic activity">
    <reaction evidence="1">
        <text>beta-D-ribopyranose = beta-D-ribofuranose</text>
        <dbReference type="Rhea" id="RHEA:25432"/>
        <dbReference type="ChEBI" id="CHEBI:27476"/>
        <dbReference type="ChEBI" id="CHEBI:47002"/>
        <dbReference type="EC" id="5.4.99.62"/>
    </reaction>
</comment>
<dbReference type="GO" id="GO:0062193">
    <property type="term" value="F:D-ribose pyranase activity"/>
    <property type="evidence" value="ECO:0007669"/>
    <property type="project" value="UniProtKB-EC"/>
</dbReference>
<gene>
    <name evidence="4" type="ORF">CJD50_08770</name>
</gene>
<evidence type="ECO:0000256" key="1">
    <source>
        <dbReference type="ARBA" id="ARBA00000223"/>
    </source>
</evidence>
<dbReference type="Proteomes" id="UP000218796">
    <property type="component" value="Unassembled WGS sequence"/>
</dbReference>
<dbReference type="PANTHER" id="PTHR31690">
    <property type="entry name" value="FUCOSE MUTAROTASE"/>
    <property type="match status" value="1"/>
</dbReference>
<dbReference type="GO" id="GO:0042806">
    <property type="term" value="F:fucose binding"/>
    <property type="evidence" value="ECO:0007669"/>
    <property type="project" value="TreeGrafter"/>
</dbReference>
<dbReference type="RefSeq" id="WP_008813506.1">
    <property type="nucleotide sequence ID" value="NZ_CALECD010000062.1"/>
</dbReference>
<evidence type="ECO:0000256" key="2">
    <source>
        <dbReference type="ARBA" id="ARBA00023235"/>
    </source>
</evidence>